<dbReference type="SUPFAM" id="SSF101386">
    <property type="entry name" value="all-alpha NTP pyrophosphatases"/>
    <property type="match status" value="2"/>
</dbReference>
<evidence type="ECO:0000313" key="6">
    <source>
        <dbReference type="EMBL" id="QIM65414.1"/>
    </source>
</evidence>
<proteinExistence type="inferred from homology"/>
<evidence type="ECO:0000256" key="3">
    <source>
        <dbReference type="ARBA" id="ARBA00066372"/>
    </source>
</evidence>
<dbReference type="AlphaFoldDB" id="A0AAE7C2T1"/>
<dbReference type="InterPro" id="IPR048011">
    <property type="entry name" value="NTP-PPase_MazG-like_C"/>
</dbReference>
<dbReference type="Pfam" id="PF03819">
    <property type="entry name" value="MazG"/>
    <property type="match status" value="2"/>
</dbReference>
<dbReference type="CDD" id="cd11528">
    <property type="entry name" value="NTP-PPase_MazG_Nterm"/>
    <property type="match status" value="1"/>
</dbReference>
<sequence>MTEMTQLLDVVAKLRDPQTGCPWDIKQTFDSMLPHLLEETYEVAEALHTNNRTALREELGDLLLQVIFLSQLAREEGDFTFHDVVQDLHDKLIFRHPHVFGDKSAQNSEEALQNWEAQKAVEKKAKGQTSILDDLPYALPALTRAAKLQKRCAKVGFDWDNWPDVQAKVAEEWQEVCEELAQSPLHPERLEEELGDLLFASVNLCRHHKIDAESCLRKANVKFENRFRKIEDTLAKQGKELTACTLSELDFMWSEIKRLEKIDKIL</sequence>
<dbReference type="Proteomes" id="UP000276901">
    <property type="component" value="Unassembled WGS sequence"/>
</dbReference>
<reference evidence="7 8" key="2">
    <citation type="submission" date="2018-11" db="EMBL/GenBank/DDBJ databases">
        <title>Genomic Encyclopedia of Type Strains, Phase IV (KMG-IV): sequencing the most valuable type-strain genomes for metagenomic binning, comparative biology and taxonomic classification.</title>
        <authorList>
            <person name="Goeker M."/>
        </authorList>
    </citation>
    <scope>NUCLEOTIDE SEQUENCE [LARGE SCALE GENOMIC DNA]</scope>
    <source>
        <strain evidence="7 8">DSM 25797</strain>
    </source>
</reference>
<dbReference type="GO" id="GO:0046076">
    <property type="term" value="P:dTTP catabolic process"/>
    <property type="evidence" value="ECO:0007669"/>
    <property type="project" value="TreeGrafter"/>
</dbReference>
<dbReference type="GO" id="GO:0046081">
    <property type="term" value="P:dUTP catabolic process"/>
    <property type="evidence" value="ECO:0007669"/>
    <property type="project" value="TreeGrafter"/>
</dbReference>
<dbReference type="GO" id="GO:0006203">
    <property type="term" value="P:dGTP catabolic process"/>
    <property type="evidence" value="ECO:0007669"/>
    <property type="project" value="TreeGrafter"/>
</dbReference>
<dbReference type="NCBIfam" id="NF007113">
    <property type="entry name" value="PRK09562.1"/>
    <property type="match status" value="1"/>
</dbReference>
<evidence type="ECO:0000256" key="4">
    <source>
        <dbReference type="ARBA" id="ARBA00074799"/>
    </source>
</evidence>
<dbReference type="GO" id="GO:0006950">
    <property type="term" value="P:response to stress"/>
    <property type="evidence" value="ECO:0007669"/>
    <property type="project" value="UniProtKB-ARBA"/>
</dbReference>
<dbReference type="PANTHER" id="PTHR30522:SF0">
    <property type="entry name" value="NUCLEOSIDE TRIPHOSPHATE PYROPHOSPHOHYDROLASE"/>
    <property type="match status" value="1"/>
</dbReference>
<dbReference type="InterPro" id="IPR011551">
    <property type="entry name" value="NTP_PyrPHydrolase_MazG"/>
</dbReference>
<dbReference type="Gene3D" id="1.10.287.1080">
    <property type="entry name" value="MazG-like"/>
    <property type="match status" value="2"/>
</dbReference>
<dbReference type="EC" id="3.6.1.8" evidence="3"/>
<dbReference type="Proteomes" id="UP000502287">
    <property type="component" value="Chromosome"/>
</dbReference>
<evidence type="ECO:0000256" key="1">
    <source>
        <dbReference type="ARBA" id="ARBA00052141"/>
    </source>
</evidence>
<evidence type="ECO:0000256" key="2">
    <source>
        <dbReference type="ARBA" id="ARBA00061115"/>
    </source>
</evidence>
<dbReference type="GO" id="GO:0046052">
    <property type="term" value="P:UTP catabolic process"/>
    <property type="evidence" value="ECO:0007669"/>
    <property type="project" value="TreeGrafter"/>
</dbReference>
<dbReference type="PANTHER" id="PTHR30522">
    <property type="entry name" value="NUCLEOSIDE TRIPHOSPHATE PYROPHOSPHOHYDROLASE"/>
    <property type="match status" value="1"/>
</dbReference>
<evidence type="ECO:0000313" key="9">
    <source>
        <dbReference type="Proteomes" id="UP000502287"/>
    </source>
</evidence>
<dbReference type="RefSeq" id="WP_123956058.1">
    <property type="nucleotide sequence ID" value="NZ_CP015029.1"/>
</dbReference>
<evidence type="ECO:0000313" key="7">
    <source>
        <dbReference type="EMBL" id="RPE96143.1"/>
    </source>
</evidence>
<organism evidence="6 9">
    <name type="scientific">Frederiksenia canicola</name>
    <dbReference type="NCBI Taxonomy" id="123824"/>
    <lineage>
        <taxon>Bacteria</taxon>
        <taxon>Pseudomonadati</taxon>
        <taxon>Pseudomonadota</taxon>
        <taxon>Gammaproteobacteria</taxon>
        <taxon>Pasteurellales</taxon>
        <taxon>Pasteurellaceae</taxon>
        <taxon>Frederiksenia</taxon>
    </lineage>
</organism>
<reference evidence="6 9" key="1">
    <citation type="submission" date="2016-03" db="EMBL/GenBank/DDBJ databases">
        <authorList>
            <person name="Hansen M.J."/>
            <person name="Bojesen A.M."/>
            <person name="Planet P."/>
        </authorList>
    </citation>
    <scope>NUCLEOTIDE SEQUENCE [LARGE SCALE GENOMIC DNA]</scope>
    <source>
        <strain evidence="6 9">HPA 21</strain>
    </source>
</reference>
<comment type="catalytic activity">
    <reaction evidence="1">
        <text>ATP + H2O = AMP + diphosphate + H(+)</text>
        <dbReference type="Rhea" id="RHEA:14245"/>
        <dbReference type="ChEBI" id="CHEBI:15377"/>
        <dbReference type="ChEBI" id="CHEBI:15378"/>
        <dbReference type="ChEBI" id="CHEBI:30616"/>
        <dbReference type="ChEBI" id="CHEBI:33019"/>
        <dbReference type="ChEBI" id="CHEBI:456215"/>
        <dbReference type="EC" id="3.6.1.8"/>
    </reaction>
</comment>
<dbReference type="GO" id="GO:0047693">
    <property type="term" value="F:ATP diphosphatase activity"/>
    <property type="evidence" value="ECO:0007669"/>
    <property type="project" value="UniProtKB-EC"/>
</dbReference>
<keyword evidence="8" id="KW-1185">Reference proteome</keyword>
<dbReference type="InterPro" id="IPR004518">
    <property type="entry name" value="MazG-like_dom"/>
</dbReference>
<dbReference type="InterPro" id="IPR048015">
    <property type="entry name" value="NTP-PPase_MazG-like_N"/>
</dbReference>
<dbReference type="FunFam" id="1.10.287.1080:FF:000003">
    <property type="entry name" value="Nucleoside triphosphate pyrophosphohydrolase"/>
    <property type="match status" value="1"/>
</dbReference>
<dbReference type="EMBL" id="CP015029">
    <property type="protein sequence ID" value="QIM65414.1"/>
    <property type="molecule type" value="Genomic_DNA"/>
</dbReference>
<evidence type="ECO:0000259" key="5">
    <source>
        <dbReference type="Pfam" id="PF03819"/>
    </source>
</evidence>
<evidence type="ECO:0000313" key="8">
    <source>
        <dbReference type="Proteomes" id="UP000276901"/>
    </source>
</evidence>
<dbReference type="KEGG" id="fcl:A4G17_08160"/>
<dbReference type="NCBIfam" id="TIGR00444">
    <property type="entry name" value="mazG"/>
    <property type="match status" value="1"/>
</dbReference>
<feature type="domain" description="NTP pyrophosphohydrolase MazG-like" evidence="5">
    <location>
        <begin position="167"/>
        <end position="226"/>
    </location>
</feature>
<accession>A0AAE7C2T1</accession>
<comment type="similarity">
    <text evidence="2">Belongs to the nucleoside triphosphate pyrophosphohydrolase family.</text>
</comment>
<protein>
    <recommendedName>
        <fullName evidence="4">Nucleoside triphosphate pyrophosphohydrolase</fullName>
        <ecNumber evidence="3">3.6.1.8</ecNumber>
    </recommendedName>
</protein>
<dbReference type="EMBL" id="RKQT01000001">
    <property type="protein sequence ID" value="RPE96143.1"/>
    <property type="molecule type" value="Genomic_DNA"/>
</dbReference>
<name>A0AAE7C2T1_9PAST</name>
<dbReference type="CDD" id="cd11529">
    <property type="entry name" value="NTP-PPase_MazG_Cterm"/>
    <property type="match status" value="1"/>
</dbReference>
<dbReference type="FunFam" id="1.10.287.1080:FF:000001">
    <property type="entry name" value="Nucleoside triphosphate pyrophosphohydrolase"/>
    <property type="match status" value="1"/>
</dbReference>
<feature type="domain" description="NTP pyrophosphohydrolase MazG-like" evidence="5">
    <location>
        <begin position="27"/>
        <end position="100"/>
    </location>
</feature>
<gene>
    <name evidence="6" type="ORF">A4G17_08160</name>
    <name evidence="7" type="ORF">EDC49_0527</name>
</gene>
<dbReference type="GO" id="GO:0046047">
    <property type="term" value="P:TTP catabolic process"/>
    <property type="evidence" value="ECO:0007669"/>
    <property type="project" value="TreeGrafter"/>
</dbReference>
<dbReference type="GO" id="GO:0046061">
    <property type="term" value="P:dATP catabolic process"/>
    <property type="evidence" value="ECO:0007669"/>
    <property type="project" value="TreeGrafter"/>
</dbReference>